<dbReference type="Proteomes" id="UP000683360">
    <property type="component" value="Unassembled WGS sequence"/>
</dbReference>
<dbReference type="InterPro" id="IPR013783">
    <property type="entry name" value="Ig-like_fold"/>
</dbReference>
<sequence length="572" mass="66336">MKLLGRNGPVIPPKFLPVPRHITVHRGETAMLECTVENLGTKKVTWRKIPYITPITTGEQLFAQDNRFQAKHISWKQQWNLSIKNVQLHDAGAYECQVSVRGLMLRQNITLSVIDAILPRKAEIRISGTEFPEKGSSIKLFCNATGTPNPPDDIQWFKDGEKLFSDPYEKIYIKKHYARNAGVLTSSLEIKSSKLDDNGTYICRATSHSQDDLITKMKVNVLSGTLNHTTRPESVDPRDAARFLSSTAGLICTVLFLQVILHVVPYYNSGIDCSTYNSRIGCPTFNSRIGCSSYNIGIDCPNFKSRIDCPTYNIRIDCPTYNSRIDCPTYNSRIDCLTYNSRIDCPTYKSRIDCSTFNSRINCPTYNNRIDYPTHKSRINCPTYYINIDCPTYNSRIDLPTYKSRIDCPTYKSRIDCPTYNSRMDCPTYNIRIDCPTYNSSIDCPTFNSRMDCHTYNSRMDCHTYKRRIDCPTYKSRMDCPTFNSRMDYHTYKRRIDCSTYKSRIDYPTYNSRIDCHTYNSRMDYPTYNSRIDCPTYNRQIDFSTYNRRIDCYYYKTDESIDLLIGHNKQRN</sequence>
<dbReference type="CDD" id="cd00096">
    <property type="entry name" value="Ig"/>
    <property type="match status" value="1"/>
</dbReference>
<dbReference type="InterPro" id="IPR037448">
    <property type="entry name" value="Zig-8"/>
</dbReference>
<evidence type="ECO:0000313" key="2">
    <source>
        <dbReference type="EMBL" id="CAG2219636.1"/>
    </source>
</evidence>
<dbReference type="InterPro" id="IPR007110">
    <property type="entry name" value="Ig-like_dom"/>
</dbReference>
<protein>
    <recommendedName>
        <fullName evidence="1">Ig-like domain-containing protein</fullName>
    </recommendedName>
</protein>
<reference evidence="2" key="1">
    <citation type="submission" date="2021-03" db="EMBL/GenBank/DDBJ databases">
        <authorList>
            <person name="Bekaert M."/>
        </authorList>
    </citation>
    <scope>NUCLEOTIDE SEQUENCE</scope>
</reference>
<dbReference type="GO" id="GO:0050808">
    <property type="term" value="P:synapse organization"/>
    <property type="evidence" value="ECO:0007669"/>
    <property type="project" value="TreeGrafter"/>
</dbReference>
<dbReference type="SMART" id="SM00408">
    <property type="entry name" value="IGc2"/>
    <property type="match status" value="2"/>
</dbReference>
<dbReference type="GO" id="GO:0032589">
    <property type="term" value="C:neuron projection membrane"/>
    <property type="evidence" value="ECO:0007669"/>
    <property type="project" value="TreeGrafter"/>
</dbReference>
<organism evidence="2 3">
    <name type="scientific">Mytilus edulis</name>
    <name type="common">Blue mussel</name>
    <dbReference type="NCBI Taxonomy" id="6550"/>
    <lineage>
        <taxon>Eukaryota</taxon>
        <taxon>Metazoa</taxon>
        <taxon>Spiralia</taxon>
        <taxon>Lophotrochozoa</taxon>
        <taxon>Mollusca</taxon>
        <taxon>Bivalvia</taxon>
        <taxon>Autobranchia</taxon>
        <taxon>Pteriomorphia</taxon>
        <taxon>Mytilida</taxon>
        <taxon>Mytiloidea</taxon>
        <taxon>Mytilidae</taxon>
        <taxon>Mytilinae</taxon>
        <taxon>Mytilus</taxon>
    </lineage>
</organism>
<proteinExistence type="predicted"/>
<dbReference type="SUPFAM" id="SSF48726">
    <property type="entry name" value="Immunoglobulin"/>
    <property type="match status" value="2"/>
</dbReference>
<comment type="caution">
    <text evidence="2">The sequence shown here is derived from an EMBL/GenBank/DDBJ whole genome shotgun (WGS) entry which is preliminary data.</text>
</comment>
<dbReference type="InterPro" id="IPR013098">
    <property type="entry name" value="Ig_I-set"/>
</dbReference>
<dbReference type="SMART" id="SM00409">
    <property type="entry name" value="IG"/>
    <property type="match status" value="2"/>
</dbReference>
<gene>
    <name evidence="2" type="ORF">MEDL_33169</name>
</gene>
<dbReference type="OrthoDB" id="190835at2759"/>
<dbReference type="InterPro" id="IPR003598">
    <property type="entry name" value="Ig_sub2"/>
</dbReference>
<accession>A0A8S3SGP9</accession>
<keyword evidence="3" id="KW-1185">Reference proteome</keyword>
<feature type="domain" description="Ig-like" evidence="1">
    <location>
        <begin position="13"/>
        <end position="112"/>
    </location>
</feature>
<dbReference type="AlphaFoldDB" id="A0A8S3SGP9"/>
<evidence type="ECO:0000259" key="1">
    <source>
        <dbReference type="PROSITE" id="PS50835"/>
    </source>
</evidence>
<dbReference type="PANTHER" id="PTHR23279">
    <property type="entry name" value="DEFECTIVE PROBOSCIS EXTENSION RESPONSE DPR -RELATED"/>
    <property type="match status" value="1"/>
</dbReference>
<dbReference type="Gene3D" id="2.60.40.10">
    <property type="entry name" value="Immunoglobulins"/>
    <property type="match status" value="2"/>
</dbReference>
<dbReference type="InterPro" id="IPR036179">
    <property type="entry name" value="Ig-like_dom_sf"/>
</dbReference>
<dbReference type="EMBL" id="CAJPWZ010001636">
    <property type="protein sequence ID" value="CAG2219636.1"/>
    <property type="molecule type" value="Genomic_DNA"/>
</dbReference>
<dbReference type="InterPro" id="IPR003599">
    <property type="entry name" value="Ig_sub"/>
</dbReference>
<evidence type="ECO:0000313" key="3">
    <source>
        <dbReference type="Proteomes" id="UP000683360"/>
    </source>
</evidence>
<dbReference type="PROSITE" id="PS50835">
    <property type="entry name" value="IG_LIKE"/>
    <property type="match status" value="2"/>
</dbReference>
<dbReference type="Pfam" id="PF13927">
    <property type="entry name" value="Ig_3"/>
    <property type="match status" value="1"/>
</dbReference>
<feature type="domain" description="Ig-like" evidence="1">
    <location>
        <begin position="119"/>
        <end position="220"/>
    </location>
</feature>
<dbReference type="PANTHER" id="PTHR23279:SF36">
    <property type="entry name" value="DEFECTIVE PROBOSCIS EXTENSION RESPONSE 9, ISOFORM A"/>
    <property type="match status" value="1"/>
</dbReference>
<name>A0A8S3SGP9_MYTED</name>
<dbReference type="Pfam" id="PF07679">
    <property type="entry name" value="I-set"/>
    <property type="match status" value="1"/>
</dbReference>